<sequence>MLFVKMDVEIYQKAIRSLKPDAILEDQEGVSYPVHSFLLSACSPVFRAMFQSEMKEGLEKVIEVKFPPETLRSFLCTLCDSPAEEGSSGSPEKEKSGEEGPSLEEELSRTFSLVQFYDHYEIDAKHLQRTILDYVTEDNIMEVLKMYFVFSNSNVDLLHALVRRLKEYLTFNHKLMLFYENSKYCIATLSSHQRRLTAANNSGIQIFYNLIGSLIQEHDVLSWQPILVESQEEDNKTYYIGMSMEEKRTFSSVHDFLQICGLEKAWLLRMKLLYIPIKDYEKLWDLPLEKETLQILFERYEPIFPDPPKREVYEETRPRGLCIPVEGSHILDPSEVRVNHDVYPH</sequence>
<dbReference type="Pfam" id="PF00651">
    <property type="entry name" value="BTB"/>
    <property type="match status" value="1"/>
</dbReference>
<feature type="region of interest" description="Disordered" evidence="1">
    <location>
        <begin position="82"/>
        <end position="103"/>
    </location>
</feature>
<dbReference type="InterPro" id="IPR011333">
    <property type="entry name" value="SKP1/BTB/POZ_sf"/>
</dbReference>
<dbReference type="PROSITE" id="PS50097">
    <property type="entry name" value="BTB"/>
    <property type="match status" value="1"/>
</dbReference>
<dbReference type="Gene3D" id="3.30.710.10">
    <property type="entry name" value="Potassium Channel Kv1.1, Chain A"/>
    <property type="match status" value="1"/>
</dbReference>
<accession>A0A481ZB32</accession>
<protein>
    <submittedName>
        <fullName evidence="3">BTB/POZ domain protein</fullName>
    </submittedName>
</protein>
<reference evidence="3" key="1">
    <citation type="journal article" date="2019" name="MBio">
        <title>Virus Genomes from Deep Sea Sediments Expand the Ocean Megavirome and Support Independent Origins of Viral Gigantism.</title>
        <authorList>
            <person name="Backstrom D."/>
            <person name="Yutin N."/>
            <person name="Jorgensen S.L."/>
            <person name="Dharamshi J."/>
            <person name="Homa F."/>
            <person name="Zaremba-Niedwiedzka K."/>
            <person name="Spang A."/>
            <person name="Wolf Y.I."/>
            <person name="Koonin E.V."/>
            <person name="Ettema T.J."/>
        </authorList>
    </citation>
    <scope>NUCLEOTIDE SEQUENCE</scope>
</reference>
<evidence type="ECO:0000313" key="3">
    <source>
        <dbReference type="EMBL" id="QBK91871.1"/>
    </source>
</evidence>
<proteinExistence type="predicted"/>
<evidence type="ECO:0000259" key="2">
    <source>
        <dbReference type="PROSITE" id="PS50097"/>
    </source>
</evidence>
<organism evidence="3">
    <name type="scientific">Pithovirus LCPAC304</name>
    <dbReference type="NCBI Taxonomy" id="2506594"/>
    <lineage>
        <taxon>Viruses</taxon>
        <taxon>Pithoviruses</taxon>
    </lineage>
</organism>
<dbReference type="CDD" id="cd18186">
    <property type="entry name" value="BTB_POZ_ZBTB_KLHL-like"/>
    <property type="match status" value="1"/>
</dbReference>
<evidence type="ECO:0000256" key="1">
    <source>
        <dbReference type="SAM" id="MobiDB-lite"/>
    </source>
</evidence>
<gene>
    <name evidence="3" type="ORF">LCPAC304_02100</name>
</gene>
<dbReference type="SUPFAM" id="SSF54695">
    <property type="entry name" value="POZ domain"/>
    <property type="match status" value="1"/>
</dbReference>
<dbReference type="EMBL" id="MK500566">
    <property type="protein sequence ID" value="QBK91871.1"/>
    <property type="molecule type" value="Genomic_DNA"/>
</dbReference>
<name>A0A481ZB32_9VIRU</name>
<dbReference type="InterPro" id="IPR000210">
    <property type="entry name" value="BTB/POZ_dom"/>
</dbReference>
<feature type="domain" description="BTB" evidence="2">
    <location>
        <begin position="20"/>
        <end position="75"/>
    </location>
</feature>